<evidence type="ECO:0000313" key="2">
    <source>
        <dbReference type="Proteomes" id="UP000465607"/>
    </source>
</evidence>
<accession>A0A7X2MAR4</accession>
<reference evidence="1 2" key="1">
    <citation type="journal article" date="2019" name="Nat. Med.">
        <title>A library of human gut bacterial isolates paired with longitudinal multiomics data enables mechanistic microbiome research.</title>
        <authorList>
            <person name="Poyet M."/>
            <person name="Groussin M."/>
            <person name="Gibbons S.M."/>
            <person name="Avila-Pacheco J."/>
            <person name="Jiang X."/>
            <person name="Kearney S.M."/>
            <person name="Perrotta A.R."/>
            <person name="Berdy B."/>
            <person name="Zhao S."/>
            <person name="Lieberman T.D."/>
            <person name="Swanson P.K."/>
            <person name="Smith M."/>
            <person name="Roesemann S."/>
            <person name="Alexander J.E."/>
            <person name="Rich S.A."/>
            <person name="Livny J."/>
            <person name="Vlamakis H."/>
            <person name="Clish C."/>
            <person name="Bullock K."/>
            <person name="Deik A."/>
            <person name="Scott J."/>
            <person name="Pierce K.A."/>
            <person name="Xavier R.J."/>
            <person name="Alm E.J."/>
        </authorList>
    </citation>
    <scope>NUCLEOTIDE SEQUENCE [LARGE SCALE GENOMIC DNA]</scope>
    <source>
        <strain evidence="1 2">BIOML-A5</strain>
    </source>
</reference>
<sequence>MKIDYKKKIEKMKKELQSVQVAITEPDLIFIDYVEEGKYKIDYRFVGGSAVYFWDKLRDCIIPEGYKGMVLVDLVSV</sequence>
<name>A0A7X2MAR4_9FIRM</name>
<organism evidence="1 2">
    <name type="scientific">Agathobacter rectalis</name>
    <dbReference type="NCBI Taxonomy" id="39491"/>
    <lineage>
        <taxon>Bacteria</taxon>
        <taxon>Bacillati</taxon>
        <taxon>Bacillota</taxon>
        <taxon>Clostridia</taxon>
        <taxon>Lachnospirales</taxon>
        <taxon>Lachnospiraceae</taxon>
        <taxon>Agathobacter</taxon>
    </lineage>
</organism>
<evidence type="ECO:0000313" key="1">
    <source>
        <dbReference type="EMBL" id="MSD27064.1"/>
    </source>
</evidence>
<dbReference type="EMBL" id="WKQV01000007">
    <property type="protein sequence ID" value="MSD27064.1"/>
    <property type="molecule type" value="Genomic_DNA"/>
</dbReference>
<proteinExistence type="predicted"/>
<protein>
    <submittedName>
        <fullName evidence="1">Uncharacterized protein</fullName>
    </submittedName>
</protein>
<dbReference type="AlphaFoldDB" id="A0A7X2MAR4"/>
<dbReference type="RefSeq" id="WP_154269002.1">
    <property type="nucleotide sequence ID" value="NZ_WKQQ01000008.1"/>
</dbReference>
<comment type="caution">
    <text evidence="1">The sequence shown here is derived from an EMBL/GenBank/DDBJ whole genome shotgun (WGS) entry which is preliminary data.</text>
</comment>
<gene>
    <name evidence="1" type="ORF">GKE44_07800</name>
</gene>
<dbReference type="Proteomes" id="UP000465607">
    <property type="component" value="Unassembled WGS sequence"/>
</dbReference>